<keyword evidence="2" id="KW-1133">Transmembrane helix</keyword>
<organism evidence="5 6">
    <name type="scientific">Lingula anatina</name>
    <name type="common">Brachiopod</name>
    <name type="synonym">Lingula unguis</name>
    <dbReference type="NCBI Taxonomy" id="7574"/>
    <lineage>
        <taxon>Eukaryota</taxon>
        <taxon>Metazoa</taxon>
        <taxon>Spiralia</taxon>
        <taxon>Lophotrochozoa</taxon>
        <taxon>Brachiopoda</taxon>
        <taxon>Linguliformea</taxon>
        <taxon>Lingulata</taxon>
        <taxon>Lingulida</taxon>
        <taxon>Linguloidea</taxon>
        <taxon>Lingulidae</taxon>
        <taxon>Lingula</taxon>
    </lineage>
</organism>
<proteinExistence type="predicted"/>
<dbReference type="KEGG" id="lak:106155029"/>
<evidence type="ECO:0000313" key="5">
    <source>
        <dbReference type="Proteomes" id="UP000085678"/>
    </source>
</evidence>
<keyword evidence="3" id="KW-0732">Signal</keyword>
<evidence type="ECO:0000256" key="3">
    <source>
        <dbReference type="SAM" id="SignalP"/>
    </source>
</evidence>
<gene>
    <name evidence="6" type="primary">LOC106155029</name>
</gene>
<feature type="domain" description="PLAT" evidence="4">
    <location>
        <begin position="81"/>
        <end position="136"/>
    </location>
</feature>
<dbReference type="Proteomes" id="UP000085678">
    <property type="component" value="Unplaced"/>
</dbReference>
<protein>
    <submittedName>
        <fullName evidence="6">Uncharacterized protein LOC106155029</fullName>
    </submittedName>
</protein>
<name>A0A1S3HG93_LINAN</name>
<accession>A0A1S3HG93</accession>
<feature type="signal peptide" evidence="3">
    <location>
        <begin position="1"/>
        <end position="23"/>
    </location>
</feature>
<evidence type="ECO:0000259" key="4">
    <source>
        <dbReference type="PROSITE" id="PS50095"/>
    </source>
</evidence>
<evidence type="ECO:0000313" key="6">
    <source>
        <dbReference type="RefSeq" id="XP_013385080.1"/>
    </source>
</evidence>
<dbReference type="GeneID" id="106155029"/>
<keyword evidence="5" id="KW-1185">Reference proteome</keyword>
<evidence type="ECO:0000256" key="2">
    <source>
        <dbReference type="SAM" id="Phobius"/>
    </source>
</evidence>
<evidence type="ECO:0000256" key="1">
    <source>
        <dbReference type="PROSITE-ProRule" id="PRU00152"/>
    </source>
</evidence>
<feature type="chain" id="PRO_5010255450" evidence="3">
    <location>
        <begin position="24"/>
        <end position="136"/>
    </location>
</feature>
<dbReference type="InterPro" id="IPR001024">
    <property type="entry name" value="PLAT/LH2_dom"/>
</dbReference>
<keyword evidence="2" id="KW-0812">Transmembrane</keyword>
<sequence length="136" mass="15739">MKNLKIKVLLMLLLLQPLHGAFASKKAPKKFMAYHKLAISFTFVFLGIMLLGTSYIIWFNWKKRKQSGIIVVPKYSGEHHYRYMVAVQNGLKRAVKTPKVRLQLIGDQGVSPEYNLNEHGRKHNFLGVGQKKWFLL</sequence>
<dbReference type="RefSeq" id="XP_013385080.1">
    <property type="nucleotide sequence ID" value="XM_013529626.1"/>
</dbReference>
<comment type="caution">
    <text evidence="1">Lacks conserved residue(s) required for the propagation of feature annotation.</text>
</comment>
<dbReference type="AlphaFoldDB" id="A0A1S3HG93"/>
<dbReference type="PROSITE" id="PS50095">
    <property type="entry name" value="PLAT"/>
    <property type="match status" value="1"/>
</dbReference>
<reference evidence="6" key="1">
    <citation type="submission" date="2025-08" db="UniProtKB">
        <authorList>
            <consortium name="RefSeq"/>
        </authorList>
    </citation>
    <scope>IDENTIFICATION</scope>
    <source>
        <tissue evidence="6">Gonads</tissue>
    </source>
</reference>
<feature type="transmembrane region" description="Helical" evidence="2">
    <location>
        <begin position="33"/>
        <end position="58"/>
    </location>
</feature>
<dbReference type="InParanoid" id="A0A1S3HG93"/>
<keyword evidence="2" id="KW-0472">Membrane</keyword>